<dbReference type="Proteomes" id="UP001611162">
    <property type="component" value="Unassembled WGS sequence"/>
</dbReference>
<reference evidence="2 3" key="1">
    <citation type="submission" date="2024-10" db="EMBL/GenBank/DDBJ databases">
        <title>The Natural Products Discovery Center: Release of the First 8490 Sequenced Strains for Exploring Actinobacteria Biosynthetic Diversity.</title>
        <authorList>
            <person name="Kalkreuter E."/>
            <person name="Kautsar S.A."/>
            <person name="Yang D."/>
            <person name="Bader C.D."/>
            <person name="Teijaro C.N."/>
            <person name="Fluegel L."/>
            <person name="Davis C.M."/>
            <person name="Simpson J.R."/>
            <person name="Lauterbach L."/>
            <person name="Steele A.D."/>
            <person name="Gui C."/>
            <person name="Meng S."/>
            <person name="Li G."/>
            <person name="Viehrig K."/>
            <person name="Ye F."/>
            <person name="Su P."/>
            <person name="Kiefer A.F."/>
            <person name="Nichols A."/>
            <person name="Cepeda A.J."/>
            <person name="Yan W."/>
            <person name="Fan B."/>
            <person name="Jiang Y."/>
            <person name="Adhikari A."/>
            <person name="Zheng C.-J."/>
            <person name="Schuster L."/>
            <person name="Cowan T.M."/>
            <person name="Smanski M.J."/>
            <person name="Chevrette M.G."/>
            <person name="De Carvalho L.P.S."/>
            <person name="Shen B."/>
        </authorList>
    </citation>
    <scope>NUCLEOTIDE SEQUENCE [LARGE SCALE GENOMIC DNA]</scope>
    <source>
        <strain evidence="2 3">NPDC020979</strain>
    </source>
</reference>
<evidence type="ECO:0000313" key="3">
    <source>
        <dbReference type="Proteomes" id="UP001611162"/>
    </source>
</evidence>
<sequence>MPATTSPEIGIRELRAALSDVLNETAVRGRITYVTSRGRRIAAIVPVPDAEAIEEGRNEAGDEPSA</sequence>
<dbReference type="InterPro" id="IPR036165">
    <property type="entry name" value="YefM-like_sf"/>
</dbReference>
<dbReference type="NCBIfam" id="TIGR01552">
    <property type="entry name" value="phd_fam"/>
    <property type="match status" value="1"/>
</dbReference>
<dbReference type="EMBL" id="JBIRRB010000018">
    <property type="protein sequence ID" value="MFI0915232.1"/>
    <property type="molecule type" value="Genomic_DNA"/>
</dbReference>
<dbReference type="SUPFAM" id="SSF143120">
    <property type="entry name" value="YefM-like"/>
    <property type="match status" value="1"/>
</dbReference>
<comment type="similarity">
    <text evidence="1">Belongs to the phD/YefM antitoxin family.</text>
</comment>
<dbReference type="RefSeq" id="WP_397614856.1">
    <property type="nucleotide sequence ID" value="NZ_JBIRRB010000018.1"/>
</dbReference>
<comment type="caution">
    <text evidence="2">The sequence shown here is derived from an EMBL/GenBank/DDBJ whole genome shotgun (WGS) entry which is preliminary data.</text>
</comment>
<name>A0ABW7TGN4_9ACTN</name>
<gene>
    <name evidence="2" type="ORF">ACH4TF_33090</name>
</gene>
<keyword evidence="3" id="KW-1185">Reference proteome</keyword>
<accession>A0ABW7TGN4</accession>
<evidence type="ECO:0000313" key="2">
    <source>
        <dbReference type="EMBL" id="MFI0915232.1"/>
    </source>
</evidence>
<protein>
    <submittedName>
        <fullName evidence="2">Type II toxin-antitoxin system prevent-host-death family antitoxin</fullName>
    </submittedName>
</protein>
<proteinExistence type="inferred from homology"/>
<evidence type="ECO:0000256" key="1">
    <source>
        <dbReference type="ARBA" id="ARBA00009981"/>
    </source>
</evidence>
<organism evidence="2 3">
    <name type="scientific">Streptomyces abikoensis</name>
    <dbReference type="NCBI Taxonomy" id="97398"/>
    <lineage>
        <taxon>Bacteria</taxon>
        <taxon>Bacillati</taxon>
        <taxon>Actinomycetota</taxon>
        <taxon>Actinomycetes</taxon>
        <taxon>Kitasatosporales</taxon>
        <taxon>Streptomycetaceae</taxon>
        <taxon>Streptomyces</taxon>
    </lineage>
</organism>